<gene>
    <name evidence="1" type="ORF">MAR_015408</name>
</gene>
<name>A0ABY7FJC9_MYAAR</name>
<protein>
    <submittedName>
        <fullName evidence="1">Uncharacterized protein</fullName>
    </submittedName>
</protein>
<dbReference type="InterPro" id="IPR052787">
    <property type="entry name" value="MAVS"/>
</dbReference>
<accession>A0ABY7FJC9</accession>
<feature type="non-terminal residue" evidence="1">
    <location>
        <position position="1"/>
    </location>
</feature>
<evidence type="ECO:0000313" key="2">
    <source>
        <dbReference type="Proteomes" id="UP001164746"/>
    </source>
</evidence>
<dbReference type="Proteomes" id="UP001164746">
    <property type="component" value="Chromosome 12"/>
</dbReference>
<feature type="non-terminal residue" evidence="1">
    <location>
        <position position="182"/>
    </location>
</feature>
<evidence type="ECO:0000313" key="1">
    <source>
        <dbReference type="EMBL" id="WAR21434.1"/>
    </source>
</evidence>
<organism evidence="1 2">
    <name type="scientific">Mya arenaria</name>
    <name type="common">Soft-shell clam</name>
    <dbReference type="NCBI Taxonomy" id="6604"/>
    <lineage>
        <taxon>Eukaryota</taxon>
        <taxon>Metazoa</taxon>
        <taxon>Spiralia</taxon>
        <taxon>Lophotrochozoa</taxon>
        <taxon>Mollusca</taxon>
        <taxon>Bivalvia</taxon>
        <taxon>Autobranchia</taxon>
        <taxon>Heteroconchia</taxon>
        <taxon>Euheterodonta</taxon>
        <taxon>Imparidentia</taxon>
        <taxon>Neoheterodontei</taxon>
        <taxon>Myida</taxon>
        <taxon>Myoidea</taxon>
        <taxon>Myidae</taxon>
        <taxon>Mya</taxon>
    </lineage>
</organism>
<dbReference type="EMBL" id="CP111023">
    <property type="protein sequence ID" value="WAR21434.1"/>
    <property type="molecule type" value="Genomic_DNA"/>
</dbReference>
<dbReference type="PANTHER" id="PTHR21446">
    <property type="entry name" value="DUF3504 DOMAIN-CONTAINING PROTEIN"/>
    <property type="match status" value="1"/>
</dbReference>
<proteinExistence type="predicted"/>
<sequence>ASLFREFLGENCGFEGFSSEELNKSLRAFFASIRKTDGSELKKSSLTSIKYGILCNDNSFSSCLTKFKSKVTDLKKGSENIAIDIDTPCGLQKKVWFEIMDFLCRRGQDNLRGMKKRHICRRCQCCRAESSCDETIGEGKMYELPGDVNCPVASLEKYLSKLHPQIDWLWQRPLDSFEMMDQ</sequence>
<keyword evidence="2" id="KW-1185">Reference proteome</keyword>
<reference evidence="1" key="1">
    <citation type="submission" date="2022-11" db="EMBL/GenBank/DDBJ databases">
        <title>Centuries of genome instability and evolution in soft-shell clam transmissible cancer (bioRxiv).</title>
        <authorList>
            <person name="Hart S.F.M."/>
            <person name="Yonemitsu M.A."/>
            <person name="Giersch R.M."/>
            <person name="Beal B.F."/>
            <person name="Arriagada G."/>
            <person name="Davis B.W."/>
            <person name="Ostrander E.A."/>
            <person name="Goff S.P."/>
            <person name="Metzger M.J."/>
        </authorList>
    </citation>
    <scope>NUCLEOTIDE SEQUENCE</scope>
    <source>
        <strain evidence="1">MELC-2E11</strain>
        <tissue evidence="1">Siphon/mantle</tissue>
    </source>
</reference>
<dbReference type="PANTHER" id="PTHR21446:SF12">
    <property type="entry name" value="POTASSIUM CHANNEL TETRAMERIZATION DOMAIN CONTAINING 1"/>
    <property type="match status" value="1"/>
</dbReference>